<reference evidence="13 14" key="2">
    <citation type="submission" date="2019-09" db="EMBL/GenBank/DDBJ databases">
        <title>Distinct polysaccharide growth profiles of human intestinal Prevotella copri isolates.</title>
        <authorList>
            <person name="Fehlner-Peach H."/>
            <person name="Magnabosco C."/>
            <person name="Raghavan V."/>
            <person name="Scher J.U."/>
            <person name="Tett A."/>
            <person name="Cox L.M."/>
            <person name="Gottsegen C."/>
            <person name="Watters A."/>
            <person name="Wiltshire- Gordon J.D."/>
            <person name="Segata N."/>
            <person name="Bonneau R."/>
            <person name="Littman D.R."/>
        </authorList>
    </citation>
    <scope>NUCLEOTIDE SEQUENCE [LARGE SCALE GENOMIC DNA]</scope>
    <source>
        <strain evidence="14">iAA108</strain>
        <strain evidence="3">IAA108</strain>
        <strain evidence="13">iP54</strain>
    </source>
</reference>
<dbReference type="EMBL" id="QRNN01000017">
    <property type="protein sequence ID" value="RHK48865.1"/>
    <property type="molecule type" value="Genomic_DNA"/>
</dbReference>
<dbReference type="Proteomes" id="UP000284562">
    <property type="component" value="Unassembled WGS sequence"/>
</dbReference>
<dbReference type="EMBL" id="JANDWU010000009">
    <property type="protein sequence ID" value="MCP9549165.1"/>
    <property type="molecule type" value="Genomic_DNA"/>
</dbReference>
<evidence type="ECO:0000313" key="5">
    <source>
        <dbReference type="EMBL" id="RGN08271.1"/>
    </source>
</evidence>
<reference evidence="2" key="3">
    <citation type="submission" date="2022-07" db="EMBL/GenBank/DDBJ databases">
        <title>Prevotella copri.</title>
        <authorList>
            <person name="Yang C."/>
        </authorList>
    </citation>
    <scope>NUCLEOTIDE SEQUENCE</scope>
    <source>
        <strain evidence="2">HF1805</strain>
    </source>
</reference>
<dbReference type="RefSeq" id="WP_117586356.1">
    <property type="nucleotide sequence ID" value="NZ_CP146517.1"/>
</dbReference>
<dbReference type="Proteomes" id="UP000261245">
    <property type="component" value="Unassembled WGS sequence"/>
</dbReference>
<sequence>MKKIVNLWLLSCILTLVACGQKAEKQQEVKEDTAAKKMLQGIWLNDDDEDDVAFRVKGDTIYYPDSTSQPVYFYIAGDTLVMKGANIAKYPIVKQAEHIFQFKVQNGDVVKLVKTEDKSYLQQFIHNHASVALNQNTLIKRDTVVVRGDEKYHLYVQVNPTSYKVYKSSYNDDGVEVDNVYYDNIVNLHVYHGANCLFSRDFHKKDFDKQVPASFLDQSILSDIVFNKIDESGIHYLAVLAMPDSSLSYQVEVIISFEGKMRMRVKS</sequence>
<name>A0A3E5ADB7_9BACT</name>
<gene>
    <name evidence="8" type="ORF">DW064_06160</name>
    <name evidence="6" type="ORF">DWY11_03920</name>
    <name evidence="7" type="ORF">DXA63_02170</name>
    <name evidence="5" type="ORF">DXB80_09760</name>
    <name evidence="4" type="ORF">F7D59_04180</name>
    <name evidence="3" type="ORF">F7D74_07525</name>
    <name evidence="2" type="ORF">NNC68_06700</name>
</gene>
<protein>
    <submittedName>
        <fullName evidence="6">DUF4738 domain-containing protein</fullName>
    </submittedName>
</protein>
<dbReference type="EMBL" id="QSUC01000025">
    <property type="protein sequence ID" value="RGN08271.1"/>
    <property type="molecule type" value="Genomic_DNA"/>
</dbReference>
<evidence type="ECO:0000313" key="4">
    <source>
        <dbReference type="EMBL" id="MQN89074.1"/>
    </source>
</evidence>
<evidence type="ECO:0000313" key="13">
    <source>
        <dbReference type="Proteomes" id="UP000420635"/>
    </source>
</evidence>
<dbReference type="EMBL" id="VZBQ01000047">
    <property type="protein sequence ID" value="MQN89074.1"/>
    <property type="molecule type" value="Genomic_DNA"/>
</dbReference>
<comment type="caution">
    <text evidence="6">The sequence shown here is derived from an EMBL/GenBank/DDBJ whole genome shotgun (WGS) entry which is preliminary data.</text>
</comment>
<feature type="signal peptide" evidence="1">
    <location>
        <begin position="1"/>
        <end position="18"/>
    </location>
</feature>
<evidence type="ECO:0000313" key="2">
    <source>
        <dbReference type="EMBL" id="MCP9549165.1"/>
    </source>
</evidence>
<feature type="chain" id="PRO_5043182676" evidence="1">
    <location>
        <begin position="19"/>
        <end position="267"/>
    </location>
</feature>
<accession>A0A3E5ADB7</accession>
<evidence type="ECO:0000313" key="7">
    <source>
        <dbReference type="EMBL" id="RGX98018.1"/>
    </source>
</evidence>
<dbReference type="EMBL" id="VZCC01000044">
    <property type="protein sequence ID" value="MQN83831.1"/>
    <property type="molecule type" value="Genomic_DNA"/>
</dbReference>
<dbReference type="Gene3D" id="2.40.128.510">
    <property type="entry name" value="Protein of unknown function DUF4738"/>
    <property type="match status" value="1"/>
</dbReference>
<dbReference type="Proteomes" id="UP000421408">
    <property type="component" value="Unassembled WGS sequence"/>
</dbReference>
<evidence type="ECO:0000313" key="9">
    <source>
        <dbReference type="Proteomes" id="UP000261245"/>
    </source>
</evidence>
<reference evidence="9 10" key="1">
    <citation type="submission" date="2018-08" db="EMBL/GenBank/DDBJ databases">
        <title>A genome reference for cultivated species of the human gut microbiota.</title>
        <authorList>
            <person name="Zou Y."/>
            <person name="Xue W."/>
            <person name="Luo G."/>
        </authorList>
    </citation>
    <scope>NUCLEOTIDE SEQUENCE [LARGE SCALE GENOMIC DNA]</scope>
    <source>
        <strain evidence="6 10">AF24-12</strain>
        <strain evidence="8 11">AF43-2</strain>
        <strain evidence="7 12">OF03-3</strain>
        <strain evidence="5 9">OM06-11</strain>
    </source>
</reference>
<dbReference type="Proteomes" id="UP001205506">
    <property type="component" value="Unassembled WGS sequence"/>
</dbReference>
<dbReference type="EMBL" id="QRVA01000006">
    <property type="protein sequence ID" value="RGS17936.1"/>
    <property type="molecule type" value="Genomic_DNA"/>
</dbReference>
<evidence type="ECO:0000313" key="12">
    <source>
        <dbReference type="Proteomes" id="UP000285604"/>
    </source>
</evidence>
<evidence type="ECO:0000313" key="14">
    <source>
        <dbReference type="Proteomes" id="UP000421408"/>
    </source>
</evidence>
<dbReference type="AlphaFoldDB" id="A0A3E5ADB7"/>
<dbReference type="InterPro" id="IPR031762">
    <property type="entry name" value="DUF4738"/>
</dbReference>
<evidence type="ECO:0000313" key="10">
    <source>
        <dbReference type="Proteomes" id="UP000283872"/>
    </source>
</evidence>
<evidence type="ECO:0000313" key="8">
    <source>
        <dbReference type="EMBL" id="RHK48865.1"/>
    </source>
</evidence>
<keyword evidence="1" id="KW-0732">Signal</keyword>
<organism evidence="6 10">
    <name type="scientific">Segatella copri</name>
    <dbReference type="NCBI Taxonomy" id="165179"/>
    <lineage>
        <taxon>Bacteria</taxon>
        <taxon>Pseudomonadati</taxon>
        <taxon>Bacteroidota</taxon>
        <taxon>Bacteroidia</taxon>
        <taxon>Bacteroidales</taxon>
        <taxon>Prevotellaceae</taxon>
        <taxon>Segatella</taxon>
    </lineage>
</organism>
<dbReference type="Proteomes" id="UP000420635">
    <property type="component" value="Unassembled WGS sequence"/>
</dbReference>
<dbReference type="Proteomes" id="UP000283872">
    <property type="component" value="Unassembled WGS sequence"/>
</dbReference>
<reference evidence="4" key="4">
    <citation type="submission" date="2022-12" db="EMBL/GenBank/DDBJ databases">
        <title>Distinct polysaccharide growth profiles of human intestinal Prevotella copri isolates.</title>
        <authorList>
            <person name="Fehlner-Peach H."/>
            <person name="Magnabosco C."/>
            <person name="Raghavan V."/>
            <person name="Scher J.U."/>
            <person name="Tett A."/>
            <person name="Cox L.M."/>
            <person name="Gottsegen C."/>
            <person name="Watters A."/>
            <person name="Wiltshire- Gordon J.D."/>
            <person name="Segata N."/>
            <person name="Bonneau R."/>
            <person name="Littman D.R."/>
        </authorList>
    </citation>
    <scope>NUCLEOTIDE SEQUENCE</scope>
    <source>
        <strain evidence="4">IP54</strain>
    </source>
</reference>
<dbReference type="Proteomes" id="UP000285604">
    <property type="component" value="Unassembled WGS sequence"/>
</dbReference>
<proteinExistence type="predicted"/>
<dbReference type="EMBL" id="QSCI01000004">
    <property type="protein sequence ID" value="RGX98018.1"/>
    <property type="molecule type" value="Genomic_DNA"/>
</dbReference>
<dbReference type="Pfam" id="PF15889">
    <property type="entry name" value="DUF4738"/>
    <property type="match status" value="1"/>
</dbReference>
<evidence type="ECO:0000313" key="11">
    <source>
        <dbReference type="Proteomes" id="UP000284562"/>
    </source>
</evidence>
<evidence type="ECO:0000256" key="1">
    <source>
        <dbReference type="SAM" id="SignalP"/>
    </source>
</evidence>
<evidence type="ECO:0000313" key="6">
    <source>
        <dbReference type="EMBL" id="RGS17936.1"/>
    </source>
</evidence>
<evidence type="ECO:0000313" key="3">
    <source>
        <dbReference type="EMBL" id="MQN83831.1"/>
    </source>
</evidence>
<dbReference type="PROSITE" id="PS51257">
    <property type="entry name" value="PROKAR_LIPOPROTEIN"/>
    <property type="match status" value="1"/>
</dbReference>